<dbReference type="InterPro" id="IPR036291">
    <property type="entry name" value="NAD(P)-bd_dom_sf"/>
</dbReference>
<dbReference type="PANTHER" id="PTHR43403">
    <property type="entry name" value="NAD-SPECIFIC GLUTAMATE DEHYDROGENASE"/>
    <property type="match status" value="1"/>
</dbReference>
<feature type="non-terminal residue" evidence="3">
    <location>
        <position position="1"/>
    </location>
</feature>
<proteinExistence type="predicted"/>
<gene>
    <name evidence="3" type="ORF">METZ01_LOCUS128383</name>
</gene>
<accession>A0A381YEP0</accession>
<dbReference type="Pfam" id="PF21078">
    <property type="entry name" value="GDH_HM3"/>
    <property type="match status" value="1"/>
</dbReference>
<dbReference type="InterPro" id="IPR049056">
    <property type="entry name" value="NAD_Glu_DH_HM3"/>
</dbReference>
<reference evidence="3" key="1">
    <citation type="submission" date="2018-05" db="EMBL/GenBank/DDBJ databases">
        <authorList>
            <person name="Lanie J.A."/>
            <person name="Ng W.-L."/>
            <person name="Kazmierczak K.M."/>
            <person name="Andrzejewski T.M."/>
            <person name="Davidsen T.M."/>
            <person name="Wayne K.J."/>
            <person name="Tettelin H."/>
            <person name="Glass J.I."/>
            <person name="Rusch D."/>
            <person name="Podicherti R."/>
            <person name="Tsui H.-C.T."/>
            <person name="Winkler M.E."/>
        </authorList>
    </citation>
    <scope>NUCLEOTIDE SEQUENCE</scope>
</reference>
<dbReference type="SUPFAM" id="SSF51735">
    <property type="entry name" value="NAD(P)-binding Rossmann-fold domains"/>
    <property type="match status" value="1"/>
</dbReference>
<dbReference type="AlphaFoldDB" id="A0A381YEP0"/>
<dbReference type="Pfam" id="PF05088">
    <property type="entry name" value="Bac_GDH_CD"/>
    <property type="match status" value="1"/>
</dbReference>
<dbReference type="Pfam" id="PF21073">
    <property type="entry name" value="GDH_HM1"/>
    <property type="match status" value="1"/>
</dbReference>
<dbReference type="SUPFAM" id="SSF53223">
    <property type="entry name" value="Aminoacid dehydrogenase-like, N-terminal domain"/>
    <property type="match status" value="1"/>
</dbReference>
<dbReference type="InterPro" id="IPR049064">
    <property type="entry name" value="NAD_Glu_DH_ACT3"/>
</dbReference>
<evidence type="ECO:0000313" key="3">
    <source>
        <dbReference type="EMBL" id="SVA75529.1"/>
    </source>
</evidence>
<sequence>WSKLCGWLKHDNYSVMGYIKFALKDSDTSEFINTIEDSGLGIISPVYLEKTTNNLFNVLTAHLWKRRHSEFPFSLDRIHFKSPVLRFEKMMMLSIRIPDEKLGMLEHVFLGLLRSSSLHVKNIETPLIHQKMQYIFKKHNMLVDSYDYNEVVRIFSATPKIELFRSSRKELMQVCENLLSINNPNNIHCFRINTRIPSVLKLMIVMPSSLFNEETVEHILALLKSKINHQSCDWFEARGSEKSRLHIEFELKEEVHGKSVVPALNMLQFESDISTQIKPWELQLLELLRSKYPGTEGMQLHERYVPLMPSEYRARVDAKEALENIQYIEMLTHQDNIQFNLKRFTVPSILKSVSQLYIYSREKIHLIEIMPVLQNLGLHVIDQLATRIGNDQKTLGFIQSFRVIRKDRVLIDEEHYKPLLEAIVKQVFQKKTENDPLNALALLANLDWREINVLQLYRNYYLQLNAPLTGETINMVLLRHPHCSRLLFETFYTQFSLDPSLGNQEYRQEVLLPEKKQQFIESLEQVKQVTDDEVLRSMYELIENTLRTNFYIPKEAEDTGISIKLDSGKIAPMPDPVPFREIYVHDLGMQGLHLRFGAVARGGLRWSDRPDDFRTEILGLVKTQQTKNVVIVPVGSKGGFVLKNTPVDREEAILESKKHYRRFISAMLEITDNIDAQGKVQSPGHVITYDDPDPYLVVAPDKGTADFSDIANEVSEKSGFWLGDAFASGGSIGYDHRKEGITARGGWECVKLHFTEMGSNVQTDPATVIGVGDMSGDVFGNGMLQSKTIQLKAAFNHMHIFLDPDPNPEISWHERKRLFEIQGSTWNDYSTDLISSGGGVYERYAKSIELSPEVKELLGTNEENLKGIEVVRRILQMDVDLLWLGGIGTFIKS</sequence>
<protein>
    <submittedName>
        <fullName evidence="3">Uncharacterized protein</fullName>
    </submittedName>
</protein>
<dbReference type="InterPro" id="IPR007780">
    <property type="entry name" value="NAD_Glu_DH_bac"/>
</dbReference>
<dbReference type="GO" id="GO:0006538">
    <property type="term" value="P:L-glutamate catabolic process"/>
    <property type="evidence" value="ECO:0007669"/>
    <property type="project" value="InterPro"/>
</dbReference>
<evidence type="ECO:0000259" key="1">
    <source>
        <dbReference type="Pfam" id="PF05088"/>
    </source>
</evidence>
<name>A0A381YEP0_9ZZZZ</name>
<dbReference type="InterPro" id="IPR046346">
    <property type="entry name" value="Aminoacid_DH-like_N_sf"/>
</dbReference>
<dbReference type="EMBL" id="UINC01018067">
    <property type="protein sequence ID" value="SVA75529.1"/>
    <property type="molecule type" value="Genomic_DNA"/>
</dbReference>
<feature type="domain" description="NAD-glutamate dehydrogenase catalytic" evidence="1">
    <location>
        <begin position="520"/>
        <end position="893"/>
    </location>
</feature>
<organism evidence="3">
    <name type="scientific">marine metagenome</name>
    <dbReference type="NCBI Taxonomy" id="408172"/>
    <lineage>
        <taxon>unclassified sequences</taxon>
        <taxon>metagenomes</taxon>
        <taxon>ecological metagenomes</taxon>
    </lineage>
</organism>
<dbReference type="PANTHER" id="PTHR43403:SF1">
    <property type="entry name" value="NAD-SPECIFIC GLUTAMATE DEHYDROGENASE"/>
    <property type="match status" value="1"/>
</dbReference>
<evidence type="ECO:0000259" key="2">
    <source>
        <dbReference type="Pfam" id="PF21077"/>
    </source>
</evidence>
<dbReference type="InterPro" id="IPR028971">
    <property type="entry name" value="NAD-GDH_cat"/>
</dbReference>
<dbReference type="GO" id="GO:0004069">
    <property type="term" value="F:L-aspartate:2-oxoglutarate aminotransferase activity"/>
    <property type="evidence" value="ECO:0007669"/>
    <property type="project" value="InterPro"/>
</dbReference>
<feature type="non-terminal residue" evidence="3">
    <location>
        <position position="893"/>
    </location>
</feature>
<feature type="domain" description="NAD-glutamate dehydrogenase ACT3" evidence="2">
    <location>
        <begin position="355"/>
        <end position="409"/>
    </location>
</feature>
<dbReference type="GO" id="GO:0004352">
    <property type="term" value="F:glutamate dehydrogenase (NAD+) activity"/>
    <property type="evidence" value="ECO:0007669"/>
    <property type="project" value="InterPro"/>
</dbReference>
<dbReference type="InterPro" id="IPR049059">
    <property type="entry name" value="NAD_Glu_DH_HM1"/>
</dbReference>
<dbReference type="Pfam" id="PF21077">
    <property type="entry name" value="GDH_ACT3"/>
    <property type="match status" value="1"/>
</dbReference>